<name>A0ABT2HQP1_9MICC</name>
<dbReference type="Pfam" id="PF07729">
    <property type="entry name" value="FCD"/>
    <property type="match status" value="1"/>
</dbReference>
<accession>A0ABT2HQP1</accession>
<evidence type="ECO:0000313" key="5">
    <source>
        <dbReference type="EMBL" id="MCT1606993.1"/>
    </source>
</evidence>
<keyword evidence="6" id="KW-1185">Reference proteome</keyword>
<gene>
    <name evidence="5" type="ORF">M3B43_06555</name>
</gene>
<dbReference type="SUPFAM" id="SSF48008">
    <property type="entry name" value="GntR ligand-binding domain-like"/>
    <property type="match status" value="1"/>
</dbReference>
<dbReference type="SMART" id="SM00895">
    <property type="entry name" value="FCD"/>
    <property type="match status" value="1"/>
</dbReference>
<dbReference type="PANTHER" id="PTHR43537">
    <property type="entry name" value="TRANSCRIPTIONAL REGULATOR, GNTR FAMILY"/>
    <property type="match status" value="1"/>
</dbReference>
<keyword evidence="2" id="KW-0238">DNA-binding</keyword>
<dbReference type="Gene3D" id="1.10.10.10">
    <property type="entry name" value="Winged helix-like DNA-binding domain superfamily/Winged helix DNA-binding domain"/>
    <property type="match status" value="1"/>
</dbReference>
<dbReference type="SMART" id="SM00345">
    <property type="entry name" value="HTH_GNTR"/>
    <property type="match status" value="1"/>
</dbReference>
<sequence>MSKAAAAYASLRRSIRTGELSPGQRVTLKELSELLEMSLTPVREALNRLVSEGYAVHDAHRGTFIADQSRERVEQIYRLRAVLEPMAVKLAAEMVAMRGAAGGDVPGAEDLELLLQRSEEPSDPIRLAELNEELHFALYRLSGDEQLVSFIEQLWAGMPYPSQRIYLDESRGQASLREHRRLVEAVLRGDAAAAVIEAQEHIEEGRRVALQQIQSS</sequence>
<dbReference type="InterPro" id="IPR011711">
    <property type="entry name" value="GntR_C"/>
</dbReference>
<evidence type="ECO:0000313" key="6">
    <source>
        <dbReference type="Proteomes" id="UP001205046"/>
    </source>
</evidence>
<dbReference type="RefSeq" id="WP_260073029.1">
    <property type="nucleotide sequence ID" value="NZ_JALXMO010000013.1"/>
</dbReference>
<evidence type="ECO:0000256" key="2">
    <source>
        <dbReference type="ARBA" id="ARBA00023125"/>
    </source>
</evidence>
<keyword evidence="3" id="KW-0804">Transcription</keyword>
<dbReference type="PANTHER" id="PTHR43537:SF5">
    <property type="entry name" value="UXU OPERON TRANSCRIPTIONAL REGULATOR"/>
    <property type="match status" value="1"/>
</dbReference>
<dbReference type="InterPro" id="IPR000524">
    <property type="entry name" value="Tscrpt_reg_HTH_GntR"/>
</dbReference>
<dbReference type="Proteomes" id="UP001205046">
    <property type="component" value="Unassembled WGS sequence"/>
</dbReference>
<proteinExistence type="predicted"/>
<evidence type="ECO:0000259" key="4">
    <source>
        <dbReference type="PROSITE" id="PS50949"/>
    </source>
</evidence>
<dbReference type="Gene3D" id="1.20.120.530">
    <property type="entry name" value="GntR ligand-binding domain-like"/>
    <property type="match status" value="1"/>
</dbReference>
<dbReference type="InterPro" id="IPR036388">
    <property type="entry name" value="WH-like_DNA-bd_sf"/>
</dbReference>
<dbReference type="SUPFAM" id="SSF46785">
    <property type="entry name" value="Winged helix' DNA-binding domain"/>
    <property type="match status" value="1"/>
</dbReference>
<dbReference type="CDD" id="cd07377">
    <property type="entry name" value="WHTH_GntR"/>
    <property type="match status" value="1"/>
</dbReference>
<feature type="domain" description="HTH gntR-type" evidence="4">
    <location>
        <begin position="1"/>
        <end position="68"/>
    </location>
</feature>
<dbReference type="EMBL" id="JALXMO010000013">
    <property type="protein sequence ID" value="MCT1606993.1"/>
    <property type="molecule type" value="Genomic_DNA"/>
</dbReference>
<reference evidence="5 6" key="1">
    <citation type="submission" date="2022-04" db="EMBL/GenBank/DDBJ databases">
        <title>Human microbiome associated bacterial genomes.</title>
        <authorList>
            <person name="Sandstrom S."/>
            <person name="Salamzade R."/>
            <person name="Kalan L.R."/>
        </authorList>
    </citation>
    <scope>NUCLEOTIDE SEQUENCE [LARGE SCALE GENOMIC DNA]</scope>
    <source>
        <strain evidence="6">p3-SID767</strain>
    </source>
</reference>
<evidence type="ECO:0000256" key="1">
    <source>
        <dbReference type="ARBA" id="ARBA00023015"/>
    </source>
</evidence>
<organism evidence="5 6">
    <name type="scientific">Nesterenkonia massiliensis</name>
    <dbReference type="NCBI Taxonomy" id="1232429"/>
    <lineage>
        <taxon>Bacteria</taxon>
        <taxon>Bacillati</taxon>
        <taxon>Actinomycetota</taxon>
        <taxon>Actinomycetes</taxon>
        <taxon>Micrococcales</taxon>
        <taxon>Micrococcaceae</taxon>
        <taxon>Nesterenkonia</taxon>
    </lineage>
</organism>
<keyword evidence="1" id="KW-0805">Transcription regulation</keyword>
<dbReference type="InterPro" id="IPR008920">
    <property type="entry name" value="TF_FadR/GntR_C"/>
</dbReference>
<comment type="caution">
    <text evidence="5">The sequence shown here is derived from an EMBL/GenBank/DDBJ whole genome shotgun (WGS) entry which is preliminary data.</text>
</comment>
<evidence type="ECO:0000256" key="3">
    <source>
        <dbReference type="ARBA" id="ARBA00023163"/>
    </source>
</evidence>
<protein>
    <submittedName>
        <fullName evidence="5">GntR family transcriptional regulator</fullName>
    </submittedName>
</protein>
<dbReference type="Pfam" id="PF00392">
    <property type="entry name" value="GntR"/>
    <property type="match status" value="1"/>
</dbReference>
<dbReference type="InterPro" id="IPR036390">
    <property type="entry name" value="WH_DNA-bd_sf"/>
</dbReference>
<dbReference type="PROSITE" id="PS50949">
    <property type="entry name" value="HTH_GNTR"/>
    <property type="match status" value="1"/>
</dbReference>